<dbReference type="SUPFAM" id="SSF69047">
    <property type="entry name" value="Hypothetical protein YjbJ"/>
    <property type="match status" value="1"/>
</dbReference>
<accession>A0ABT6DEZ5</accession>
<comment type="caution">
    <text evidence="1">The sequence shown here is derived from an EMBL/GenBank/DDBJ whole genome shotgun (WGS) entry which is preliminary data.</text>
</comment>
<dbReference type="Gene3D" id="1.10.1470.10">
    <property type="entry name" value="YjbJ"/>
    <property type="match status" value="1"/>
</dbReference>
<name>A0ABT6DEZ5_9BACT</name>
<keyword evidence="2" id="KW-1185">Reference proteome</keyword>
<organism evidence="1 2">
    <name type="scientific">Bdellovibrio svalbardensis</name>
    <dbReference type="NCBI Taxonomy" id="2972972"/>
    <lineage>
        <taxon>Bacteria</taxon>
        <taxon>Pseudomonadati</taxon>
        <taxon>Bdellovibrionota</taxon>
        <taxon>Bdellovibrionia</taxon>
        <taxon>Bdellovibrionales</taxon>
        <taxon>Pseudobdellovibrionaceae</taxon>
        <taxon>Bdellovibrio</taxon>
    </lineage>
</organism>
<dbReference type="InterPro" id="IPR036629">
    <property type="entry name" value="YjbJ_sf"/>
</dbReference>
<sequence length="99" mass="11228">MDTQMFQGKIGEISNALKSQFANLNLSDDEIKKAMSSPDDLINLICERTGISHEEASKRVHTMMSSLNISDETAKGWMAKLSETVEHKYDEIKNKFTHH</sequence>
<gene>
    <name evidence="1" type="ORF">NWE73_03510</name>
</gene>
<evidence type="ECO:0000313" key="2">
    <source>
        <dbReference type="Proteomes" id="UP001152321"/>
    </source>
</evidence>
<dbReference type="RefSeq" id="WP_277576890.1">
    <property type="nucleotide sequence ID" value="NZ_JANRMI010000001.1"/>
</dbReference>
<reference evidence="1" key="1">
    <citation type="submission" date="2022-08" db="EMBL/GenBank/DDBJ databases">
        <title>Novel Bdellovibrio Species Isolated from Svalbard: Designation Bdellovibrio svalbardensis.</title>
        <authorList>
            <person name="Mitchell R.J."/>
            <person name="Choi S.Y."/>
        </authorList>
    </citation>
    <scope>NUCLEOTIDE SEQUENCE</scope>
    <source>
        <strain evidence="1">PAP01</strain>
    </source>
</reference>
<dbReference type="EMBL" id="JANRMI010000001">
    <property type="protein sequence ID" value="MDG0815415.1"/>
    <property type="molecule type" value="Genomic_DNA"/>
</dbReference>
<evidence type="ECO:0000313" key="1">
    <source>
        <dbReference type="EMBL" id="MDG0815415.1"/>
    </source>
</evidence>
<protein>
    <submittedName>
        <fullName evidence="1">Uncharacterized protein</fullName>
    </submittedName>
</protein>
<proteinExistence type="predicted"/>
<dbReference type="Proteomes" id="UP001152321">
    <property type="component" value="Unassembled WGS sequence"/>
</dbReference>